<keyword evidence="5 6" id="KW-0482">Metalloprotease</keyword>
<dbReference type="Proteomes" id="UP000195437">
    <property type="component" value="Chromosome"/>
</dbReference>
<dbReference type="AlphaFoldDB" id="A0A1Y0IUK9"/>
<protein>
    <recommendedName>
        <fullName evidence="11">Oligoendopeptidase</fullName>
    </recommendedName>
</protein>
<dbReference type="InterPro" id="IPR042088">
    <property type="entry name" value="OligoPept_F_C"/>
</dbReference>
<dbReference type="InterPro" id="IPR034006">
    <property type="entry name" value="M3B_PepF_2"/>
</dbReference>
<dbReference type="InterPro" id="IPR001333">
    <property type="entry name" value="Peptidase_M32_Taq"/>
</dbReference>
<dbReference type="SUPFAM" id="SSF55486">
    <property type="entry name" value="Metalloproteases ('zincins'), catalytic domain"/>
    <property type="match status" value="1"/>
</dbReference>
<evidence type="ECO:0000256" key="3">
    <source>
        <dbReference type="ARBA" id="ARBA00022801"/>
    </source>
</evidence>
<dbReference type="EMBL" id="CP021434">
    <property type="protein sequence ID" value="ARU63639.1"/>
    <property type="molecule type" value="Genomic_DNA"/>
</dbReference>
<keyword evidence="2 6" id="KW-0479">Metal-binding</keyword>
<evidence type="ECO:0008006" key="11">
    <source>
        <dbReference type="Google" id="ProtNLM"/>
    </source>
</evidence>
<dbReference type="Gene3D" id="1.10.1370.20">
    <property type="entry name" value="Oligoendopeptidase f, C-terminal domain"/>
    <property type="match status" value="1"/>
</dbReference>
<dbReference type="PANTHER" id="PTHR34217:SF1">
    <property type="entry name" value="CARBOXYPEPTIDASE 1"/>
    <property type="match status" value="1"/>
</dbReference>
<evidence type="ECO:0000256" key="1">
    <source>
        <dbReference type="ARBA" id="ARBA00022670"/>
    </source>
</evidence>
<dbReference type="GO" id="GO:0046872">
    <property type="term" value="F:metal ion binding"/>
    <property type="evidence" value="ECO:0007669"/>
    <property type="project" value="UniProtKB-UniRule"/>
</dbReference>
<feature type="domain" description="Peptidase M3A/M3B catalytic" evidence="7">
    <location>
        <begin position="196"/>
        <end position="573"/>
    </location>
</feature>
<dbReference type="OrthoDB" id="9769691at2"/>
<evidence type="ECO:0000259" key="7">
    <source>
        <dbReference type="Pfam" id="PF01432"/>
    </source>
</evidence>
<feature type="domain" description="Oligopeptidase F N-terminal" evidence="8">
    <location>
        <begin position="106"/>
        <end position="168"/>
    </location>
</feature>
<keyword evidence="10" id="KW-1185">Reference proteome</keyword>
<dbReference type="InterPro" id="IPR001567">
    <property type="entry name" value="Pept_M3A_M3B_dom"/>
</dbReference>
<dbReference type="GO" id="GO:0006508">
    <property type="term" value="P:proteolysis"/>
    <property type="evidence" value="ECO:0007669"/>
    <property type="project" value="UniProtKB-KW"/>
</dbReference>
<evidence type="ECO:0000256" key="2">
    <source>
        <dbReference type="ARBA" id="ARBA00022723"/>
    </source>
</evidence>
<dbReference type="CDD" id="cd09607">
    <property type="entry name" value="M3B_PepF"/>
    <property type="match status" value="1"/>
</dbReference>
<dbReference type="Pfam" id="PF08439">
    <property type="entry name" value="Peptidase_M3_N"/>
    <property type="match status" value="1"/>
</dbReference>
<dbReference type="PANTHER" id="PTHR34217">
    <property type="entry name" value="METAL-DEPENDENT CARBOXYPEPTIDASE"/>
    <property type="match status" value="1"/>
</dbReference>
<evidence type="ECO:0000256" key="5">
    <source>
        <dbReference type="ARBA" id="ARBA00023049"/>
    </source>
</evidence>
<keyword evidence="1 6" id="KW-0645">Protease</keyword>
<dbReference type="GO" id="GO:0004222">
    <property type="term" value="F:metalloendopeptidase activity"/>
    <property type="evidence" value="ECO:0007669"/>
    <property type="project" value="InterPro"/>
</dbReference>
<comment type="similarity">
    <text evidence="6">Belongs to the peptidase M3 family.</text>
</comment>
<evidence type="ECO:0000313" key="10">
    <source>
        <dbReference type="Proteomes" id="UP000195437"/>
    </source>
</evidence>
<dbReference type="RefSeq" id="WP_087458973.1">
    <property type="nucleotide sequence ID" value="NZ_CP021434.1"/>
</dbReference>
<evidence type="ECO:0000313" key="9">
    <source>
        <dbReference type="EMBL" id="ARU63639.1"/>
    </source>
</evidence>
<organism evidence="9 10">
    <name type="scientific">Tumebacillus avium</name>
    <dbReference type="NCBI Taxonomy" id="1903704"/>
    <lineage>
        <taxon>Bacteria</taxon>
        <taxon>Bacillati</taxon>
        <taxon>Bacillota</taxon>
        <taxon>Bacilli</taxon>
        <taxon>Bacillales</taxon>
        <taxon>Alicyclobacillaceae</taxon>
        <taxon>Tumebacillus</taxon>
    </lineage>
</organism>
<reference evidence="10" key="1">
    <citation type="submission" date="2017-05" db="EMBL/GenBank/DDBJ databases">
        <authorList>
            <person name="Sung H."/>
        </authorList>
    </citation>
    <scope>NUCLEOTIDE SEQUENCE [LARGE SCALE GENOMIC DNA]</scope>
    <source>
        <strain evidence="10">AR23208</strain>
    </source>
</reference>
<comment type="cofactor">
    <cofactor evidence="6">
        <name>Zn(2+)</name>
        <dbReference type="ChEBI" id="CHEBI:29105"/>
    </cofactor>
    <text evidence="6">Binds 1 zinc ion.</text>
</comment>
<gene>
    <name evidence="9" type="ORF">CBW65_23435</name>
</gene>
<evidence type="ECO:0000256" key="4">
    <source>
        <dbReference type="ARBA" id="ARBA00022833"/>
    </source>
</evidence>
<dbReference type="GO" id="GO:0004181">
    <property type="term" value="F:metallocarboxypeptidase activity"/>
    <property type="evidence" value="ECO:0007669"/>
    <property type="project" value="InterPro"/>
</dbReference>
<sequence length="588" mass="66492">MQTKLSQNWNLDDIFAGGKHSDALSAELTSLTDQLSDLKIAYIDGEQGKALILTLQELGSRLLECEMFLFCLSYEQRGDAQVQQLQGTATALRAKHTALMIRLEQELAQVPQAEWEKLLADEQLQAVRLYIDERRARVQDRMSGDQELLANELAADGYHAWANLYRTLQHQLRVPVVLDREAQELTAGQVFGLLGHRDRAVRLSVLEAVEDKLAGEEELFAAALNHIAGFRLALYQQRGWDSVLQEPLFNNRLSQATLDAMYSAVDGNRHRLTPFFKRKGKLLGLDSLMMQDSNAPFSEVSTNLTFEAAADLIVEQFRAFSPEMSDFAKTCFEQDWVEAEDRPEKSGGGFCVPFFRAGQSRVFMTYRGRASDMLVLAHELGHGYHHDVLNGLPHFAQEYPMSLAETASTFAEMIVMDAAIKQAGSKQEKAALLADKLGRGLVMVQGVYGAFRFERAFYEERKKGMVPAGRISELMVEAQRHAYDGVYDRYHPYQWILQAHFYMTDNPFYNFPYTFGYLFSMGLYAQAKKQGSGEFAEAYRDLLRDTGRMTPEELAQKHLGIDLTQADFWQGAIDLLAADVEQFLQLTS</sequence>
<name>A0A1Y0IUK9_9BACL</name>
<dbReference type="InterPro" id="IPR013647">
    <property type="entry name" value="OligopepF_N_dom"/>
</dbReference>
<keyword evidence="4 6" id="KW-0862">Zinc</keyword>
<dbReference type="Pfam" id="PF01432">
    <property type="entry name" value="Peptidase_M3"/>
    <property type="match status" value="1"/>
</dbReference>
<evidence type="ECO:0000259" key="8">
    <source>
        <dbReference type="Pfam" id="PF08439"/>
    </source>
</evidence>
<keyword evidence="3 6" id="KW-0378">Hydrolase</keyword>
<accession>A0A1Y0IUK9</accession>
<evidence type="ECO:0000256" key="6">
    <source>
        <dbReference type="RuleBase" id="RU003435"/>
    </source>
</evidence>
<dbReference type="KEGG" id="tum:CBW65_23435"/>
<dbReference type="Gene3D" id="1.20.140.70">
    <property type="entry name" value="Oligopeptidase f, N-terminal domain"/>
    <property type="match status" value="1"/>
</dbReference>
<proteinExistence type="inferred from homology"/>